<name>A0AAN8YJL7_SOLBU</name>
<organism evidence="2 3">
    <name type="scientific">Solanum bulbocastanum</name>
    <name type="common">Wild potato</name>
    <dbReference type="NCBI Taxonomy" id="147425"/>
    <lineage>
        <taxon>Eukaryota</taxon>
        <taxon>Viridiplantae</taxon>
        <taxon>Streptophyta</taxon>
        <taxon>Embryophyta</taxon>
        <taxon>Tracheophyta</taxon>
        <taxon>Spermatophyta</taxon>
        <taxon>Magnoliopsida</taxon>
        <taxon>eudicotyledons</taxon>
        <taxon>Gunneridae</taxon>
        <taxon>Pentapetalae</taxon>
        <taxon>asterids</taxon>
        <taxon>lamiids</taxon>
        <taxon>Solanales</taxon>
        <taxon>Solanaceae</taxon>
        <taxon>Solanoideae</taxon>
        <taxon>Solaneae</taxon>
        <taxon>Solanum</taxon>
    </lineage>
</organism>
<protein>
    <submittedName>
        <fullName evidence="2">Uncharacterized protein</fullName>
    </submittedName>
</protein>
<feature type="compositionally biased region" description="Polar residues" evidence="1">
    <location>
        <begin position="1"/>
        <end position="18"/>
    </location>
</feature>
<sequence length="41" mass="4721">MSGSKWKTNATLPEQTGTTKKKAKNLRSRISYQQIPTKKKR</sequence>
<accession>A0AAN8YJL7</accession>
<dbReference type="EMBL" id="JBANQN010000002">
    <property type="protein sequence ID" value="KAK6796164.1"/>
    <property type="molecule type" value="Genomic_DNA"/>
</dbReference>
<keyword evidence="3" id="KW-1185">Reference proteome</keyword>
<reference evidence="2 3" key="1">
    <citation type="submission" date="2024-02" db="EMBL/GenBank/DDBJ databases">
        <title>de novo genome assembly of Solanum bulbocastanum strain 11H21.</title>
        <authorList>
            <person name="Hosaka A.J."/>
        </authorList>
    </citation>
    <scope>NUCLEOTIDE SEQUENCE [LARGE SCALE GENOMIC DNA]</scope>
    <source>
        <tissue evidence="2">Young leaves</tissue>
    </source>
</reference>
<gene>
    <name evidence="2" type="ORF">RDI58_003865</name>
</gene>
<feature type="compositionally biased region" description="Polar residues" evidence="1">
    <location>
        <begin position="28"/>
        <end position="41"/>
    </location>
</feature>
<dbReference type="AlphaFoldDB" id="A0AAN8YJL7"/>
<evidence type="ECO:0000256" key="1">
    <source>
        <dbReference type="SAM" id="MobiDB-lite"/>
    </source>
</evidence>
<comment type="caution">
    <text evidence="2">The sequence shown here is derived from an EMBL/GenBank/DDBJ whole genome shotgun (WGS) entry which is preliminary data.</text>
</comment>
<evidence type="ECO:0000313" key="3">
    <source>
        <dbReference type="Proteomes" id="UP001371456"/>
    </source>
</evidence>
<proteinExistence type="predicted"/>
<evidence type="ECO:0000313" key="2">
    <source>
        <dbReference type="EMBL" id="KAK6796164.1"/>
    </source>
</evidence>
<dbReference type="Proteomes" id="UP001371456">
    <property type="component" value="Unassembled WGS sequence"/>
</dbReference>
<feature type="region of interest" description="Disordered" evidence="1">
    <location>
        <begin position="1"/>
        <end position="41"/>
    </location>
</feature>